<keyword evidence="2" id="KW-0560">Oxidoreductase</keyword>
<feature type="domain" description="Intradiol ring-cleavage dioxygenases" evidence="1">
    <location>
        <begin position="80"/>
        <end position="188"/>
    </location>
</feature>
<evidence type="ECO:0000313" key="3">
    <source>
        <dbReference type="Proteomes" id="UP001304671"/>
    </source>
</evidence>
<gene>
    <name evidence="2" type="ORF">VB264_00925</name>
</gene>
<name>A0ABU5QHX7_9BACT</name>
<keyword evidence="2" id="KW-0223">Dioxygenase</keyword>
<dbReference type="InterPro" id="IPR000627">
    <property type="entry name" value="Intradiol_dOase_C"/>
</dbReference>
<organism evidence="2 3">
    <name type="scientific">Arcicella aquatica</name>
    <dbReference type="NCBI Taxonomy" id="217141"/>
    <lineage>
        <taxon>Bacteria</taxon>
        <taxon>Pseudomonadati</taxon>
        <taxon>Bacteroidota</taxon>
        <taxon>Cytophagia</taxon>
        <taxon>Cytophagales</taxon>
        <taxon>Flectobacillaceae</taxon>
        <taxon>Arcicella</taxon>
    </lineage>
</organism>
<evidence type="ECO:0000259" key="1">
    <source>
        <dbReference type="Pfam" id="PF00775"/>
    </source>
</evidence>
<dbReference type="InterPro" id="IPR015889">
    <property type="entry name" value="Intradiol_dOase_core"/>
</dbReference>
<keyword evidence="3" id="KW-1185">Reference proteome</keyword>
<dbReference type="RefSeq" id="WP_323246131.1">
    <property type="nucleotide sequence ID" value="NZ_JAYFUL010000001.1"/>
</dbReference>
<evidence type="ECO:0000313" key="2">
    <source>
        <dbReference type="EMBL" id="MEA5256324.1"/>
    </source>
</evidence>
<dbReference type="PROSITE" id="PS51257">
    <property type="entry name" value="PROKAR_LIPOPROTEIN"/>
    <property type="match status" value="1"/>
</dbReference>
<dbReference type="EMBL" id="JAYFUL010000001">
    <property type="protein sequence ID" value="MEA5256324.1"/>
    <property type="molecule type" value="Genomic_DNA"/>
</dbReference>
<sequence length="245" mass="26047">MKRIDFLRKSFGSLGAVAIAVPLITACKEDDIVANTTTTTTSGTVDTTVTPSSCSVTNSETEGPFPTKSPATLVIKDITSDRTGTPLTINIVIRNVNNSCNILANAITDIWHCDAAGEYSEYGGTGMQKTNYTSVHFLRGRQTTDSTGVASFKSIYPGWYSGRAPHIHVHVYNASGTSLLVTQIAFPENISAVVYAQGVYASHGQADTKNATDNVFGDGFTNEMSTVTGSVADGYVLVHTIYVKA</sequence>
<accession>A0ABU5QHX7</accession>
<comment type="caution">
    <text evidence="2">The sequence shown here is derived from an EMBL/GenBank/DDBJ whole genome shotgun (WGS) entry which is preliminary data.</text>
</comment>
<dbReference type="Gene3D" id="2.60.130.10">
    <property type="entry name" value="Aromatic compound dioxygenase"/>
    <property type="match status" value="1"/>
</dbReference>
<dbReference type="PANTHER" id="PTHR34315:SF1">
    <property type="entry name" value="INTRADIOL RING-CLEAVAGE DIOXYGENASES DOMAIN-CONTAINING PROTEIN-RELATED"/>
    <property type="match status" value="1"/>
</dbReference>
<reference evidence="2 3" key="1">
    <citation type="submission" date="2023-12" db="EMBL/GenBank/DDBJ databases">
        <title>Novel species of the genus Arcicella isolated from rivers.</title>
        <authorList>
            <person name="Lu H."/>
        </authorList>
    </citation>
    <scope>NUCLEOTIDE SEQUENCE [LARGE SCALE GENOMIC DNA]</scope>
    <source>
        <strain evidence="2 3">LMG 21963</strain>
    </source>
</reference>
<proteinExistence type="predicted"/>
<dbReference type="Proteomes" id="UP001304671">
    <property type="component" value="Unassembled WGS sequence"/>
</dbReference>
<dbReference type="PANTHER" id="PTHR34315">
    <property type="match status" value="1"/>
</dbReference>
<dbReference type="GO" id="GO:0051213">
    <property type="term" value="F:dioxygenase activity"/>
    <property type="evidence" value="ECO:0007669"/>
    <property type="project" value="UniProtKB-KW"/>
</dbReference>
<dbReference type="Pfam" id="PF00775">
    <property type="entry name" value="Dioxygenase_C"/>
    <property type="match status" value="1"/>
</dbReference>
<protein>
    <submittedName>
        <fullName evidence="2">Intradiol ring-cleavage dioxygenase</fullName>
    </submittedName>
</protein>
<dbReference type="SUPFAM" id="SSF49482">
    <property type="entry name" value="Aromatic compound dioxygenase"/>
    <property type="match status" value="1"/>
</dbReference>